<feature type="region of interest" description="Disordered" evidence="1">
    <location>
        <begin position="114"/>
        <end position="138"/>
    </location>
</feature>
<evidence type="ECO:0008006" key="5">
    <source>
        <dbReference type="Google" id="ProtNLM"/>
    </source>
</evidence>
<dbReference type="RefSeq" id="WP_379733790.1">
    <property type="nucleotide sequence ID" value="NZ_JBHRVV010000001.1"/>
</dbReference>
<gene>
    <name evidence="3" type="ORF">ACFOPH_04460</name>
</gene>
<evidence type="ECO:0000313" key="4">
    <source>
        <dbReference type="Proteomes" id="UP001595665"/>
    </source>
</evidence>
<proteinExistence type="predicted"/>
<protein>
    <recommendedName>
        <fullName evidence="5">MSHA biogenesis protein MshK</fullName>
    </recommendedName>
</protein>
<evidence type="ECO:0000256" key="1">
    <source>
        <dbReference type="SAM" id="MobiDB-lite"/>
    </source>
</evidence>
<evidence type="ECO:0000256" key="2">
    <source>
        <dbReference type="SAM" id="SignalP"/>
    </source>
</evidence>
<keyword evidence="4" id="KW-1185">Reference proteome</keyword>
<dbReference type="EMBL" id="JBHRVV010000001">
    <property type="protein sequence ID" value="MFC3457496.1"/>
    <property type="molecule type" value="Genomic_DNA"/>
</dbReference>
<organism evidence="3 4">
    <name type="scientific">Massilia haematophila</name>
    <dbReference type="NCBI Taxonomy" id="457923"/>
    <lineage>
        <taxon>Bacteria</taxon>
        <taxon>Pseudomonadati</taxon>
        <taxon>Pseudomonadota</taxon>
        <taxon>Betaproteobacteria</taxon>
        <taxon>Burkholderiales</taxon>
        <taxon>Oxalobacteraceae</taxon>
        <taxon>Telluria group</taxon>
        <taxon>Massilia</taxon>
    </lineage>
</organism>
<sequence>MDEAVNRLRPMVLCHVGLLIAACALPAAAQALRDPTRPPASMMSGSAAAPAAAAAAAGPQLQSILIAREPGGRHVAVIDGDTVRLGELYKGARVTRMSANEVELVRGRERRVLKLNPNAAPTPTPTRSGSASVRASRD</sequence>
<accession>A0ABV7PE87</accession>
<keyword evidence="2" id="KW-0732">Signal</keyword>
<dbReference type="Proteomes" id="UP001595665">
    <property type="component" value="Unassembled WGS sequence"/>
</dbReference>
<feature type="compositionally biased region" description="Polar residues" evidence="1">
    <location>
        <begin position="127"/>
        <end position="138"/>
    </location>
</feature>
<evidence type="ECO:0000313" key="3">
    <source>
        <dbReference type="EMBL" id="MFC3457496.1"/>
    </source>
</evidence>
<feature type="signal peptide" evidence="2">
    <location>
        <begin position="1"/>
        <end position="29"/>
    </location>
</feature>
<dbReference type="PROSITE" id="PS51257">
    <property type="entry name" value="PROKAR_LIPOPROTEIN"/>
    <property type="match status" value="1"/>
</dbReference>
<comment type="caution">
    <text evidence="3">The sequence shown here is derived from an EMBL/GenBank/DDBJ whole genome shotgun (WGS) entry which is preliminary data.</text>
</comment>
<name>A0ABV7PE87_9BURK</name>
<feature type="chain" id="PRO_5045534179" description="MSHA biogenesis protein MshK" evidence="2">
    <location>
        <begin position="30"/>
        <end position="138"/>
    </location>
</feature>
<reference evidence="4" key="1">
    <citation type="journal article" date="2019" name="Int. J. Syst. Evol. Microbiol.">
        <title>The Global Catalogue of Microorganisms (GCM) 10K type strain sequencing project: providing services to taxonomists for standard genome sequencing and annotation.</title>
        <authorList>
            <consortium name="The Broad Institute Genomics Platform"/>
            <consortium name="The Broad Institute Genome Sequencing Center for Infectious Disease"/>
            <person name="Wu L."/>
            <person name="Ma J."/>
        </authorList>
    </citation>
    <scope>NUCLEOTIDE SEQUENCE [LARGE SCALE GENOMIC DNA]</scope>
    <source>
        <strain evidence="4">CCM 7480</strain>
    </source>
</reference>